<comment type="caution">
    <text evidence="1">The sequence shown here is derived from an EMBL/GenBank/DDBJ whole genome shotgun (WGS) entry which is preliminary data.</text>
</comment>
<gene>
    <name evidence="1" type="ORF">M9H77_26682</name>
</gene>
<accession>A0ACC0AB91</accession>
<reference evidence="2" key="1">
    <citation type="journal article" date="2023" name="Nat. Plants">
        <title>Single-cell RNA sequencing provides a high-resolution roadmap for understanding the multicellular compartmentation of specialized metabolism.</title>
        <authorList>
            <person name="Sun S."/>
            <person name="Shen X."/>
            <person name="Li Y."/>
            <person name="Li Y."/>
            <person name="Wang S."/>
            <person name="Li R."/>
            <person name="Zhang H."/>
            <person name="Shen G."/>
            <person name="Guo B."/>
            <person name="Wei J."/>
            <person name="Xu J."/>
            <person name="St-Pierre B."/>
            <person name="Chen S."/>
            <person name="Sun C."/>
        </authorList>
    </citation>
    <scope>NUCLEOTIDE SEQUENCE [LARGE SCALE GENOMIC DNA]</scope>
</reference>
<evidence type="ECO:0000313" key="1">
    <source>
        <dbReference type="EMBL" id="KAI5657889.1"/>
    </source>
</evidence>
<evidence type="ECO:0000313" key="2">
    <source>
        <dbReference type="Proteomes" id="UP001060085"/>
    </source>
</evidence>
<keyword evidence="2" id="KW-1185">Reference proteome</keyword>
<name>A0ACC0AB91_CATRO</name>
<organism evidence="1 2">
    <name type="scientific">Catharanthus roseus</name>
    <name type="common">Madagascar periwinkle</name>
    <name type="synonym">Vinca rosea</name>
    <dbReference type="NCBI Taxonomy" id="4058"/>
    <lineage>
        <taxon>Eukaryota</taxon>
        <taxon>Viridiplantae</taxon>
        <taxon>Streptophyta</taxon>
        <taxon>Embryophyta</taxon>
        <taxon>Tracheophyta</taxon>
        <taxon>Spermatophyta</taxon>
        <taxon>Magnoliopsida</taxon>
        <taxon>eudicotyledons</taxon>
        <taxon>Gunneridae</taxon>
        <taxon>Pentapetalae</taxon>
        <taxon>asterids</taxon>
        <taxon>lamiids</taxon>
        <taxon>Gentianales</taxon>
        <taxon>Apocynaceae</taxon>
        <taxon>Rauvolfioideae</taxon>
        <taxon>Vinceae</taxon>
        <taxon>Catharanthinae</taxon>
        <taxon>Catharanthus</taxon>
    </lineage>
</organism>
<dbReference type="EMBL" id="CM044706">
    <property type="protein sequence ID" value="KAI5657889.1"/>
    <property type="molecule type" value="Genomic_DNA"/>
</dbReference>
<dbReference type="Proteomes" id="UP001060085">
    <property type="component" value="Linkage Group LG06"/>
</dbReference>
<protein>
    <submittedName>
        <fullName evidence="1">Uncharacterized protein</fullName>
    </submittedName>
</protein>
<proteinExistence type="predicted"/>
<sequence length="183" mass="21014">MIREVPAAPKRENANDLSPRMRAFSGLIDKNLVPRSHKSINELRIMDIYLLEKILSSSPVNLPCIIIHSIRDLVHTKRKRVFSYPSLLTDIFWHFEIDFSGEETSSNIINGHTISRSGFEYNEIERRWIAKSGLSRREDFGYTHTKHARHPGKAVADKEEDKDNEEGTEVAVRSSTPLLNNCK</sequence>